<proteinExistence type="inferred from homology"/>
<reference evidence="3 4" key="1">
    <citation type="journal article" date="2014" name="Genome Announc.">
        <title>Draft Genome Sequence of the Agar-Degrading Bacterium Catenovulum sp. Strain DS-2, Isolated from Intestines of Haliotis diversicolor.</title>
        <authorList>
            <person name="Shan D."/>
            <person name="Li X."/>
            <person name="Gu Z."/>
            <person name="Wei G."/>
            <person name="Gao Z."/>
            <person name="Shao Z."/>
        </authorList>
    </citation>
    <scope>NUCLEOTIDE SEQUENCE [LARGE SCALE GENOMIC DNA]</scope>
    <source>
        <strain evidence="3 4">DS-2</strain>
    </source>
</reference>
<dbReference type="InterPro" id="IPR050961">
    <property type="entry name" value="BolA/IbaG_stress_morph_reg"/>
</dbReference>
<name>W7QQV8_9ALTE</name>
<accession>W7QQV8</accession>
<dbReference type="PIRSF" id="PIRSF003113">
    <property type="entry name" value="BolA"/>
    <property type="match status" value="1"/>
</dbReference>
<dbReference type="SUPFAM" id="SSF82657">
    <property type="entry name" value="BolA-like"/>
    <property type="match status" value="1"/>
</dbReference>
<dbReference type="InterPro" id="IPR036065">
    <property type="entry name" value="BolA-like_sf"/>
</dbReference>
<evidence type="ECO:0000313" key="3">
    <source>
        <dbReference type="EMBL" id="EWH11382.1"/>
    </source>
</evidence>
<dbReference type="AlphaFoldDB" id="W7QQV8"/>
<dbReference type="eggNOG" id="COG0271">
    <property type="taxonomic scope" value="Bacteria"/>
</dbReference>
<dbReference type="RefSeq" id="WP_035013425.1">
    <property type="nucleotide sequence ID" value="NZ_ARZY01000005.1"/>
</dbReference>
<dbReference type="STRING" id="1328313.DS2_04385"/>
<evidence type="ECO:0000256" key="2">
    <source>
        <dbReference type="RuleBase" id="RU003860"/>
    </source>
</evidence>
<comment type="similarity">
    <text evidence="1 2">Belongs to the BolA/IbaG family.</text>
</comment>
<dbReference type="PANTHER" id="PTHR46229">
    <property type="entry name" value="BOLA TRANSCRIPTION REGULATOR"/>
    <property type="match status" value="1"/>
</dbReference>
<dbReference type="OrthoDB" id="9801469at2"/>
<dbReference type="EMBL" id="ARZY01000005">
    <property type="protein sequence ID" value="EWH11382.1"/>
    <property type="molecule type" value="Genomic_DNA"/>
</dbReference>
<dbReference type="Gene3D" id="3.30.300.90">
    <property type="entry name" value="BolA-like"/>
    <property type="match status" value="1"/>
</dbReference>
<keyword evidence="3" id="KW-0131">Cell cycle</keyword>
<protein>
    <submittedName>
        <fullName evidence="3">Cell division protein BolA</fullName>
    </submittedName>
</protein>
<keyword evidence="4" id="KW-1185">Reference proteome</keyword>
<sequence>MTIDEVIFDKLKGKFNPVELDVQNESHMHSGPATDSHYKVIVVSEIFDGLRLIQRHRAINECLAEELAGPVHALSIHTYSVKEWQNGDVNVPLSPKCLGGSKSD</sequence>
<gene>
    <name evidence="3" type="ORF">DS2_04385</name>
</gene>
<comment type="caution">
    <text evidence="3">The sequence shown here is derived from an EMBL/GenBank/DDBJ whole genome shotgun (WGS) entry which is preliminary data.</text>
</comment>
<dbReference type="InterPro" id="IPR002634">
    <property type="entry name" value="BolA"/>
</dbReference>
<keyword evidence="3" id="KW-0132">Cell division</keyword>
<dbReference type="Pfam" id="PF01722">
    <property type="entry name" value="BolA"/>
    <property type="match status" value="1"/>
</dbReference>
<evidence type="ECO:0000313" key="4">
    <source>
        <dbReference type="Proteomes" id="UP000019276"/>
    </source>
</evidence>
<dbReference type="Proteomes" id="UP000019276">
    <property type="component" value="Unassembled WGS sequence"/>
</dbReference>
<organism evidence="3 4">
    <name type="scientific">Catenovulum agarivorans DS-2</name>
    <dbReference type="NCBI Taxonomy" id="1328313"/>
    <lineage>
        <taxon>Bacteria</taxon>
        <taxon>Pseudomonadati</taxon>
        <taxon>Pseudomonadota</taxon>
        <taxon>Gammaproteobacteria</taxon>
        <taxon>Alteromonadales</taxon>
        <taxon>Alteromonadaceae</taxon>
        <taxon>Catenovulum</taxon>
    </lineage>
</organism>
<evidence type="ECO:0000256" key="1">
    <source>
        <dbReference type="ARBA" id="ARBA00005578"/>
    </source>
</evidence>
<dbReference type="PANTHER" id="PTHR46229:SF2">
    <property type="entry name" value="BOLA-LIKE PROTEIN 1"/>
    <property type="match status" value="1"/>
</dbReference>
<dbReference type="GO" id="GO:0051301">
    <property type="term" value="P:cell division"/>
    <property type="evidence" value="ECO:0007669"/>
    <property type="project" value="UniProtKB-KW"/>
</dbReference>